<dbReference type="PANTHER" id="PTHR12215:SF10">
    <property type="entry name" value="L-AMINOADIPATE-SEMIALDEHYDE DEHYDROGENASE-PHOSPHOPANTETHEINYL TRANSFERASE"/>
    <property type="match status" value="1"/>
</dbReference>
<protein>
    <submittedName>
        <fullName evidence="6">4'-phosphopantetheinyl transferase</fullName>
        <ecNumber evidence="6">2.7.8.-</ecNumber>
    </submittedName>
</protein>
<evidence type="ECO:0000256" key="2">
    <source>
        <dbReference type="ARBA" id="ARBA00022679"/>
    </source>
</evidence>
<dbReference type="GO" id="GO:0008897">
    <property type="term" value="F:holo-[acyl-carrier-protein] synthase activity"/>
    <property type="evidence" value="ECO:0007669"/>
    <property type="project" value="InterPro"/>
</dbReference>
<comment type="similarity">
    <text evidence="1">Belongs to the P-Pant transferase superfamily. Gsp/Sfp/HetI/AcpT family.</text>
</comment>
<feature type="domain" description="4'-phosphopantetheinyl transferase" evidence="4">
    <location>
        <begin position="115"/>
        <end position="222"/>
    </location>
</feature>
<dbReference type="Pfam" id="PF01648">
    <property type="entry name" value="ACPS"/>
    <property type="match status" value="1"/>
</dbReference>
<organism evidence="6 7">
    <name type="scientific">Sterolibacterium denitrificans</name>
    <dbReference type="NCBI Taxonomy" id="157592"/>
    <lineage>
        <taxon>Bacteria</taxon>
        <taxon>Pseudomonadati</taxon>
        <taxon>Pseudomonadota</taxon>
        <taxon>Betaproteobacteria</taxon>
        <taxon>Nitrosomonadales</taxon>
        <taxon>Sterolibacteriaceae</taxon>
        <taxon>Sterolibacterium</taxon>
    </lineage>
</organism>
<evidence type="ECO:0000256" key="1">
    <source>
        <dbReference type="ARBA" id="ARBA00010990"/>
    </source>
</evidence>
<feature type="region of interest" description="Disordered" evidence="3">
    <location>
        <begin position="261"/>
        <end position="281"/>
    </location>
</feature>
<dbReference type="GO" id="GO:0000287">
    <property type="term" value="F:magnesium ion binding"/>
    <property type="evidence" value="ECO:0007669"/>
    <property type="project" value="InterPro"/>
</dbReference>
<dbReference type="EMBL" id="LT837803">
    <property type="protein sequence ID" value="SMB28905.1"/>
    <property type="molecule type" value="Genomic_DNA"/>
</dbReference>
<dbReference type="InterPro" id="IPR055066">
    <property type="entry name" value="AASDHPPT_N"/>
</dbReference>
<evidence type="ECO:0000313" key="7">
    <source>
        <dbReference type="Proteomes" id="UP000242886"/>
    </source>
</evidence>
<evidence type="ECO:0000256" key="3">
    <source>
        <dbReference type="SAM" id="MobiDB-lite"/>
    </source>
</evidence>
<dbReference type="GO" id="GO:0019878">
    <property type="term" value="P:lysine biosynthetic process via aminoadipic acid"/>
    <property type="evidence" value="ECO:0007669"/>
    <property type="project" value="TreeGrafter"/>
</dbReference>
<feature type="compositionally biased region" description="Low complexity" evidence="3">
    <location>
        <begin position="268"/>
        <end position="281"/>
    </location>
</feature>
<dbReference type="Pfam" id="PF22624">
    <property type="entry name" value="AASDHPPT_N"/>
    <property type="match status" value="1"/>
</dbReference>
<dbReference type="PANTHER" id="PTHR12215">
    <property type="entry name" value="PHOSPHOPANTETHEINE TRANSFERASE"/>
    <property type="match status" value="1"/>
</dbReference>
<dbReference type="Proteomes" id="UP000242886">
    <property type="component" value="Chromosome SDENCHOL"/>
</dbReference>
<evidence type="ECO:0000259" key="5">
    <source>
        <dbReference type="Pfam" id="PF22624"/>
    </source>
</evidence>
<reference evidence="6" key="1">
    <citation type="submission" date="2017-03" db="EMBL/GenBank/DDBJ databases">
        <authorList>
            <consortium name="AG Boll"/>
        </authorList>
    </citation>
    <scope>NUCLEOTIDE SEQUENCE [LARGE SCALE GENOMIC DNA]</scope>
    <source>
        <strain evidence="6">Chol</strain>
    </source>
</reference>
<dbReference type="AlphaFoldDB" id="A0A7Z7MVS8"/>
<dbReference type="RefSeq" id="WP_154717192.1">
    <property type="nucleotide sequence ID" value="NZ_LT837803.1"/>
</dbReference>
<evidence type="ECO:0000313" key="6">
    <source>
        <dbReference type="EMBL" id="SMB28905.1"/>
    </source>
</evidence>
<dbReference type="InterPro" id="IPR008278">
    <property type="entry name" value="4-PPantetheinyl_Trfase_dom"/>
</dbReference>
<accession>A0A7Z7MVS8</accession>
<name>A0A7Z7MVS8_9PROT</name>
<proteinExistence type="inferred from homology"/>
<sequence length="281" mass="31873">MLSIGSDEIHLWLAFDREIHDAGLLAACRRLLNPAERQQEQRFHFAKDRQQYLVTRALTRSVLSYYAPVAPQDWRFRKLEHGRPQIINPQAGDLVFNLSHTAGLIVLGITGGGTLGVDTENIIERSPPLEISRRYFSPRETDDLLALPQALQAERFFHYWTLKESYIKARSLGLALPLEQFSFHFPAENEIDIAFDPRLDDQPERWHFRLLRPTPEHLLAVCAAHAPASPPRRLSLRRIVPLTPLADVSAPQPIETLLLRQTQSESQASPENPANPANHAA</sequence>
<gene>
    <name evidence="6" type="ORF">SDENCHOL_20716</name>
</gene>
<keyword evidence="7" id="KW-1185">Reference proteome</keyword>
<dbReference type="SUPFAM" id="SSF56214">
    <property type="entry name" value="4'-phosphopantetheinyl transferase"/>
    <property type="match status" value="2"/>
</dbReference>
<dbReference type="InterPro" id="IPR037143">
    <property type="entry name" value="4-PPantetheinyl_Trfase_dom_sf"/>
</dbReference>
<evidence type="ECO:0000259" key="4">
    <source>
        <dbReference type="Pfam" id="PF01648"/>
    </source>
</evidence>
<dbReference type="GO" id="GO:0005829">
    <property type="term" value="C:cytosol"/>
    <property type="evidence" value="ECO:0007669"/>
    <property type="project" value="TreeGrafter"/>
</dbReference>
<feature type="domain" description="4'-phosphopantetheinyl transferase N-terminal" evidence="5">
    <location>
        <begin position="28"/>
        <end position="107"/>
    </location>
</feature>
<dbReference type="Gene3D" id="3.90.470.20">
    <property type="entry name" value="4'-phosphopantetheinyl transferase domain"/>
    <property type="match status" value="2"/>
</dbReference>
<keyword evidence="2 6" id="KW-0808">Transferase</keyword>
<dbReference type="InterPro" id="IPR050559">
    <property type="entry name" value="P-Pant_transferase_sf"/>
</dbReference>
<dbReference type="EC" id="2.7.8.-" evidence="6"/>